<dbReference type="AlphaFoldDB" id="A0A2N6VNR6"/>
<evidence type="ECO:0000313" key="4">
    <source>
        <dbReference type="Proteomes" id="UP000235598"/>
    </source>
</evidence>
<evidence type="ECO:0000313" key="3">
    <source>
        <dbReference type="EMBL" id="PMD05795.1"/>
    </source>
</evidence>
<name>A0A2N6VNR6_9MICO</name>
<dbReference type="Proteomes" id="UP000235598">
    <property type="component" value="Unassembled WGS sequence"/>
</dbReference>
<dbReference type="PANTHER" id="PTHR43603">
    <property type="entry name" value="COBW DOMAIN-CONTAINING PROTEIN DDB_G0274527"/>
    <property type="match status" value="1"/>
</dbReference>
<reference evidence="2 5" key="2">
    <citation type="submission" date="2021-01" db="EMBL/GenBank/DDBJ databases">
        <title>Sequencing the genomes of 1000 actinobacteria strains.</title>
        <authorList>
            <person name="Klenk H.-P."/>
        </authorList>
    </citation>
    <scope>NUCLEOTIDE SEQUENCE [LARGE SCALE GENOMIC DNA]</scope>
    <source>
        <strain evidence="2 5">DSM 13657</strain>
    </source>
</reference>
<dbReference type="Proteomes" id="UP000809290">
    <property type="component" value="Unassembled WGS sequence"/>
</dbReference>
<dbReference type="InterPro" id="IPR051927">
    <property type="entry name" value="Zn_Chap_cDPG_Synth"/>
</dbReference>
<proteinExistence type="predicted"/>
<keyword evidence="5" id="KW-1185">Reference proteome</keyword>
<gene>
    <name evidence="3" type="ORF">CJ199_07300</name>
    <name evidence="2" type="ORF">JOE56_001846</name>
</gene>
<reference evidence="3 4" key="1">
    <citation type="submission" date="2017-09" db="EMBL/GenBank/DDBJ databases">
        <title>Bacterial strain isolated from the female urinary microbiota.</title>
        <authorList>
            <person name="Thomas-White K."/>
            <person name="Kumar N."/>
            <person name="Forster S."/>
            <person name="Putonti C."/>
            <person name="Lawley T."/>
            <person name="Wolfe A.J."/>
        </authorList>
    </citation>
    <scope>NUCLEOTIDE SEQUENCE [LARGE SCALE GENOMIC DNA]</scope>
    <source>
        <strain evidence="3 4">UMB1301</strain>
    </source>
</reference>
<dbReference type="Pfam" id="PF07683">
    <property type="entry name" value="CobW_C"/>
    <property type="match status" value="1"/>
</dbReference>
<dbReference type="PANTHER" id="PTHR43603:SF1">
    <property type="entry name" value="ZINC-REGULATED GTPASE METALLOPROTEIN ACTIVATOR 1"/>
    <property type="match status" value="1"/>
</dbReference>
<dbReference type="SMART" id="SM00833">
    <property type="entry name" value="CobW_C"/>
    <property type="match status" value="1"/>
</dbReference>
<accession>A0A2N6VNR6</accession>
<dbReference type="EMBL" id="PNHK01000002">
    <property type="protein sequence ID" value="PMD05795.1"/>
    <property type="molecule type" value="Genomic_DNA"/>
</dbReference>
<dbReference type="RefSeq" id="WP_102238810.1">
    <property type="nucleotide sequence ID" value="NZ_BAAAIM010000004.1"/>
</dbReference>
<sequence>MTLLPVVAVVGRSPDARYLTATDIAHNLGYRYRPIGTTDPVTAGSRLIDSLHATDSLPEPSPLPELGTHPGIVADYPHSAQVEDIIGSLSRPDVELRAVVVAVEARALLDDLASDIDVHHVRFEHGIPLDDCTPACQCAAGCIEYATHICLVGAKPFEWEMAQALLSHLNPTARIIWSDTESISATIHSNLPISPELTMPGWVQLLNSSHTPPRTHPRVTSFLYENLRPFHPARLHSAFDRVITSGICGTVIRVAGFVRLASRPGITGLWSNTGPAVSLEPAARDTPDQQLAFGQELGITGVDLHAAELRAVLDTATLTDSELLDGVQAWENYTDPFPEWVLGH</sequence>
<feature type="domain" description="CobW C-terminal" evidence="1">
    <location>
        <begin position="219"/>
        <end position="317"/>
    </location>
</feature>
<dbReference type="EMBL" id="JAFBCP010000001">
    <property type="protein sequence ID" value="MBM7817152.1"/>
    <property type="molecule type" value="Genomic_DNA"/>
</dbReference>
<evidence type="ECO:0000313" key="5">
    <source>
        <dbReference type="Proteomes" id="UP000809290"/>
    </source>
</evidence>
<dbReference type="OrthoDB" id="9808822at2"/>
<dbReference type="InterPro" id="IPR011629">
    <property type="entry name" value="CobW-like_C"/>
</dbReference>
<protein>
    <submittedName>
        <fullName evidence="2">G3E family GTPase</fullName>
    </submittedName>
</protein>
<organism evidence="3 4">
    <name type="scientific">Brevibacterium paucivorans</name>
    <dbReference type="NCBI Taxonomy" id="170994"/>
    <lineage>
        <taxon>Bacteria</taxon>
        <taxon>Bacillati</taxon>
        <taxon>Actinomycetota</taxon>
        <taxon>Actinomycetes</taxon>
        <taxon>Micrococcales</taxon>
        <taxon>Brevibacteriaceae</taxon>
        <taxon>Brevibacterium</taxon>
    </lineage>
</organism>
<evidence type="ECO:0000313" key="2">
    <source>
        <dbReference type="EMBL" id="MBM7817152.1"/>
    </source>
</evidence>
<comment type="caution">
    <text evidence="3">The sequence shown here is derived from an EMBL/GenBank/DDBJ whole genome shotgun (WGS) entry which is preliminary data.</text>
</comment>
<evidence type="ECO:0000259" key="1">
    <source>
        <dbReference type="SMART" id="SM00833"/>
    </source>
</evidence>